<protein>
    <submittedName>
        <fullName evidence="1">Uncharacterized protein</fullName>
    </submittedName>
</protein>
<comment type="caution">
    <text evidence="1">The sequence shown here is derived from an EMBL/GenBank/DDBJ whole genome shotgun (WGS) entry which is preliminary data.</text>
</comment>
<dbReference type="Proteomes" id="UP000826656">
    <property type="component" value="Unassembled WGS sequence"/>
</dbReference>
<gene>
    <name evidence="1" type="ORF">KY290_013826</name>
</gene>
<dbReference type="EMBL" id="JAIVGD010000011">
    <property type="protein sequence ID" value="KAH0769845.1"/>
    <property type="molecule type" value="Genomic_DNA"/>
</dbReference>
<keyword evidence="2" id="KW-1185">Reference proteome</keyword>
<reference evidence="1 2" key="1">
    <citation type="journal article" date="2021" name="bioRxiv">
        <title>Chromosome-scale and haplotype-resolved genome assembly of a tetraploid potato cultivar.</title>
        <authorList>
            <person name="Sun H."/>
            <person name="Jiao W.-B."/>
            <person name="Krause K."/>
            <person name="Campoy J.A."/>
            <person name="Goel M."/>
            <person name="Folz-Donahue K."/>
            <person name="Kukat C."/>
            <person name="Huettel B."/>
            <person name="Schneeberger K."/>
        </authorList>
    </citation>
    <scope>NUCLEOTIDE SEQUENCE [LARGE SCALE GENOMIC DNA]</scope>
    <source>
        <strain evidence="1">SolTubOtavaFocal</strain>
        <tissue evidence="1">Leaves</tissue>
    </source>
</reference>
<organism evidence="1 2">
    <name type="scientific">Solanum tuberosum</name>
    <name type="common">Potato</name>
    <dbReference type="NCBI Taxonomy" id="4113"/>
    <lineage>
        <taxon>Eukaryota</taxon>
        <taxon>Viridiplantae</taxon>
        <taxon>Streptophyta</taxon>
        <taxon>Embryophyta</taxon>
        <taxon>Tracheophyta</taxon>
        <taxon>Spermatophyta</taxon>
        <taxon>Magnoliopsida</taxon>
        <taxon>eudicotyledons</taxon>
        <taxon>Gunneridae</taxon>
        <taxon>Pentapetalae</taxon>
        <taxon>asterids</taxon>
        <taxon>lamiids</taxon>
        <taxon>Solanales</taxon>
        <taxon>Solanaceae</taxon>
        <taxon>Solanoideae</taxon>
        <taxon>Solaneae</taxon>
        <taxon>Solanum</taxon>
    </lineage>
</organism>
<accession>A0ABQ7VPY5</accession>
<sequence>MEPNKKISEWLVKVTSGTLFGTGVTLVATRLGADIGIIGTGLGAIGSGLSNSGKLMRKKLTIDIPIVQRRVVSSRCTCKY</sequence>
<evidence type="ECO:0000313" key="2">
    <source>
        <dbReference type="Proteomes" id="UP000826656"/>
    </source>
</evidence>
<name>A0ABQ7VPY5_SOLTU</name>
<evidence type="ECO:0000313" key="1">
    <source>
        <dbReference type="EMBL" id="KAH0769845.1"/>
    </source>
</evidence>
<proteinExistence type="predicted"/>